<keyword evidence="3" id="KW-1134">Transmembrane beta strand</keyword>
<protein>
    <submittedName>
        <fullName evidence="13">Ferrichrome outer membrane transporter</fullName>
    </submittedName>
</protein>
<comment type="subcellular location">
    <subcellularLocation>
        <location evidence="1">Cell outer membrane</location>
        <topology evidence="1">Multi-pass membrane protein</topology>
    </subcellularLocation>
</comment>
<keyword evidence="2" id="KW-0813">Transport</keyword>
<dbReference type="InterPro" id="IPR037066">
    <property type="entry name" value="Plug_dom_sf"/>
</dbReference>
<dbReference type="PANTHER" id="PTHR32552:SF68">
    <property type="entry name" value="FERRICHROME OUTER MEMBRANE TRANSPORTER_PHAGE RECEPTOR"/>
    <property type="match status" value="1"/>
</dbReference>
<keyword evidence="8" id="KW-0406">Ion transport</keyword>
<feature type="signal peptide" evidence="11">
    <location>
        <begin position="1"/>
        <end position="22"/>
    </location>
</feature>
<dbReference type="InterPro" id="IPR036942">
    <property type="entry name" value="Beta-barrel_TonB_sf"/>
</dbReference>
<evidence type="ECO:0000256" key="6">
    <source>
        <dbReference type="ARBA" id="ARBA00022729"/>
    </source>
</evidence>
<dbReference type="GO" id="GO:0009279">
    <property type="term" value="C:cell outer membrane"/>
    <property type="evidence" value="ECO:0007669"/>
    <property type="project" value="UniProtKB-SubCell"/>
</dbReference>
<sequence length="1249" mass="136411">MKTTRTVVFTLVAALASGPSLLAQTTTPAPTNTAPESEEVLQLSPFEVTADEDSGYVATSTLAGTRIRTDLRDVGSAISVITKEFMKDIGATDNSTLLQYTTNAEVAGTRGTYAGLGNGTSVDETGTLRAPGGAQRVRGLAAADNTRDFFTTDIPWDGYNVDRIDIQRGPNSILFGLGSPAGIVNASLNGAAFRDRGNVEFRFGSYGSKRVSLDVNQVLIKDVLAVRLDGLWNHEKYQQNPAFQEDERIYGALRFDPKLFGPSFHTSIKLKYEHGDIDANRPRNIPPQDSITPWFRPINLDPNNMEGGMGKLSVPNGYTIGSAAANYSAWLGGLVNQQQPLWLIDGSSSQLYRIYGGYVNTGALNAAGNPQGASTSVTGQRYADVFSNLTSFNSYANNARLTNYQYGQYRNMSLQDPSVFDFYNQLIDGPNKKEWEGWDAYNIDLSQTAFNDRLGVQLTYDRQKYDRGGEALLGNPTLNIDVLQNFQDYVTGPNNTSNPGVANSNFGRPFVAGGPGRGNSYESDREYVRASLFGELRAGDFLDRDGLLTKILGKHRFNGVYSGEKYNTENRSWQMYANSAAYAAYKLQGNPDGITNLPPVAVIYLGPSLASASTAAGAYIPGIGSNVTLEDGNIYQFASTWLNPNGVNPSTPWNVPANLQSIFNGAPVINPTTGAVYPQLTEASNPANYVGWNSTFRNNLLRYDNGADPTLVTAATKSLRQTKSYAGSWQGFLWNDAIVATAGWRYDEVKSKSVTAKPLSGAANRGALNLDPTIYMLPADFPATQIFKDHSTAGGVVVHLNKLFERDALPLNVSLSYNKSNNFQVTDLRRDIYGNSISNPTGETKEYGVLLGTKDGKYSLSVRKYETALAGASTPLDNSGIYGTIRDALNWRNIKTYYMSAYAWSTAGQTNLNPYTGQRYLWDPVYVNTTTGRPVASGALASGPAGSRLETVTEANTRRDASIKAINDMQVWLADKGFFQAWNYGAGPTTQAALQTRGQYEASPILPNPASVYDYRTAPLLSGFAVTADTQSKGYEMEFTANPVPNWRIAINASKTTAVRTNVGGPVLDELVAYMDTLMAGPGGDLVRFNSDYSAGNELRQAWLPWRGQYTLLKLQESTAASELRKWRYNVVTNYTFREGFLKNVSVGGSYRWQDKVVIGYPVIPGTGGLASFDLSQPYYGPSEGSVDLWTGYERKINEKINWRIQLNIRNVGQGNGLIPISVQPDGRTWASVRIAPAQEWFVTNSFSF</sequence>
<dbReference type="SUPFAM" id="SSF56935">
    <property type="entry name" value="Porins"/>
    <property type="match status" value="2"/>
</dbReference>
<dbReference type="RefSeq" id="WP_069961245.1">
    <property type="nucleotide sequence ID" value="NZ_CP016094.1"/>
</dbReference>
<dbReference type="Gene3D" id="2.40.170.20">
    <property type="entry name" value="TonB-dependent receptor, beta-barrel domain"/>
    <property type="match status" value="2"/>
</dbReference>
<dbReference type="AlphaFoldDB" id="A0A1D8ASR4"/>
<evidence type="ECO:0000259" key="12">
    <source>
        <dbReference type="Pfam" id="PF07715"/>
    </source>
</evidence>
<keyword evidence="10" id="KW-0998">Cell outer membrane</keyword>
<dbReference type="GO" id="GO:0015344">
    <property type="term" value="F:siderophore uptake transmembrane transporter activity"/>
    <property type="evidence" value="ECO:0007669"/>
    <property type="project" value="TreeGrafter"/>
</dbReference>
<keyword evidence="14" id="KW-1185">Reference proteome</keyword>
<keyword evidence="6 11" id="KW-0732">Signal</keyword>
<dbReference type="Pfam" id="PF07715">
    <property type="entry name" value="Plug"/>
    <property type="match status" value="1"/>
</dbReference>
<keyword evidence="7" id="KW-0408">Iron</keyword>
<evidence type="ECO:0000256" key="1">
    <source>
        <dbReference type="ARBA" id="ARBA00004571"/>
    </source>
</evidence>
<evidence type="ECO:0000256" key="5">
    <source>
        <dbReference type="ARBA" id="ARBA00022692"/>
    </source>
</evidence>
<dbReference type="KEGG" id="obg:Verru16b_00997"/>
<name>A0A1D8ASR4_9BACT</name>
<dbReference type="Proteomes" id="UP000095228">
    <property type="component" value="Chromosome"/>
</dbReference>
<dbReference type="InterPro" id="IPR039426">
    <property type="entry name" value="TonB-dep_rcpt-like"/>
</dbReference>
<evidence type="ECO:0000256" key="4">
    <source>
        <dbReference type="ARBA" id="ARBA00022496"/>
    </source>
</evidence>
<evidence type="ECO:0000313" key="13">
    <source>
        <dbReference type="EMBL" id="AOS43937.1"/>
    </source>
</evidence>
<evidence type="ECO:0000256" key="10">
    <source>
        <dbReference type="ARBA" id="ARBA00023237"/>
    </source>
</evidence>
<evidence type="ECO:0000256" key="8">
    <source>
        <dbReference type="ARBA" id="ARBA00023065"/>
    </source>
</evidence>
<dbReference type="EMBL" id="CP016094">
    <property type="protein sequence ID" value="AOS43937.1"/>
    <property type="molecule type" value="Genomic_DNA"/>
</dbReference>
<evidence type="ECO:0000256" key="11">
    <source>
        <dbReference type="SAM" id="SignalP"/>
    </source>
</evidence>
<dbReference type="Gene3D" id="2.170.130.10">
    <property type="entry name" value="TonB-dependent receptor, plug domain"/>
    <property type="match status" value="1"/>
</dbReference>
<evidence type="ECO:0000256" key="9">
    <source>
        <dbReference type="ARBA" id="ARBA00023136"/>
    </source>
</evidence>
<organism evidence="13 14">
    <name type="scientific">Lacunisphaera limnophila</name>
    <dbReference type="NCBI Taxonomy" id="1838286"/>
    <lineage>
        <taxon>Bacteria</taxon>
        <taxon>Pseudomonadati</taxon>
        <taxon>Verrucomicrobiota</taxon>
        <taxon>Opitutia</taxon>
        <taxon>Opitutales</taxon>
        <taxon>Opitutaceae</taxon>
        <taxon>Lacunisphaera</taxon>
    </lineage>
</organism>
<dbReference type="InterPro" id="IPR012910">
    <property type="entry name" value="Plug_dom"/>
</dbReference>
<feature type="domain" description="TonB-dependent receptor plug" evidence="12">
    <location>
        <begin position="71"/>
        <end position="183"/>
    </location>
</feature>
<evidence type="ECO:0000256" key="7">
    <source>
        <dbReference type="ARBA" id="ARBA00023004"/>
    </source>
</evidence>
<feature type="chain" id="PRO_5009105073" evidence="11">
    <location>
        <begin position="23"/>
        <end position="1249"/>
    </location>
</feature>
<evidence type="ECO:0000256" key="3">
    <source>
        <dbReference type="ARBA" id="ARBA00022452"/>
    </source>
</evidence>
<dbReference type="OrthoDB" id="174020at2"/>
<dbReference type="STRING" id="1838286.Verru16b_00997"/>
<reference evidence="13 14" key="1">
    <citation type="submission" date="2016-06" db="EMBL/GenBank/DDBJ databases">
        <title>Three novel species with peptidoglycan cell walls form the new genus Lacunisphaera gen. nov. in the family Opitutaceae of the verrucomicrobial subdivision 4.</title>
        <authorList>
            <person name="Rast P."/>
            <person name="Gloeckner I."/>
            <person name="Jogler M."/>
            <person name="Boedeker C."/>
            <person name="Jeske O."/>
            <person name="Wiegand S."/>
            <person name="Reinhardt R."/>
            <person name="Schumann P."/>
            <person name="Rohde M."/>
            <person name="Spring S."/>
            <person name="Gloeckner F.O."/>
            <person name="Jogler C."/>
        </authorList>
    </citation>
    <scope>NUCLEOTIDE SEQUENCE [LARGE SCALE GENOMIC DNA]</scope>
    <source>
        <strain evidence="13 14">IG16b</strain>
    </source>
</reference>
<accession>A0A1D8ASR4</accession>
<evidence type="ECO:0000256" key="2">
    <source>
        <dbReference type="ARBA" id="ARBA00022448"/>
    </source>
</evidence>
<keyword evidence="5" id="KW-0812">Transmembrane</keyword>
<proteinExistence type="predicted"/>
<gene>
    <name evidence="13" type="ORF">Verru16b_00997</name>
</gene>
<evidence type="ECO:0000313" key="14">
    <source>
        <dbReference type="Proteomes" id="UP000095228"/>
    </source>
</evidence>
<keyword evidence="9" id="KW-0472">Membrane</keyword>
<keyword evidence="4" id="KW-0410">Iron transport</keyword>
<dbReference type="PANTHER" id="PTHR32552">
    <property type="entry name" value="FERRICHROME IRON RECEPTOR-RELATED"/>
    <property type="match status" value="1"/>
</dbReference>